<feature type="transmembrane region" description="Helical" evidence="7">
    <location>
        <begin position="126"/>
        <end position="144"/>
    </location>
</feature>
<evidence type="ECO:0000259" key="8">
    <source>
        <dbReference type="PROSITE" id="PS50850"/>
    </source>
</evidence>
<gene>
    <name evidence="9" type="ORF">I302_05513</name>
</gene>
<feature type="transmembrane region" description="Helical" evidence="7">
    <location>
        <begin position="276"/>
        <end position="301"/>
    </location>
</feature>
<dbReference type="PANTHER" id="PTHR48022">
    <property type="entry name" value="PLASTIDIC GLUCOSE TRANSPORTER 4"/>
    <property type="match status" value="1"/>
</dbReference>
<dbReference type="OrthoDB" id="6612291at2759"/>
<feature type="region of interest" description="Disordered" evidence="6">
    <location>
        <begin position="506"/>
        <end position="525"/>
    </location>
</feature>
<dbReference type="GO" id="GO:0005351">
    <property type="term" value="F:carbohydrate:proton symporter activity"/>
    <property type="evidence" value="ECO:0007669"/>
    <property type="project" value="TreeGrafter"/>
</dbReference>
<evidence type="ECO:0000256" key="1">
    <source>
        <dbReference type="ARBA" id="ARBA00004141"/>
    </source>
</evidence>
<evidence type="ECO:0000256" key="6">
    <source>
        <dbReference type="SAM" id="MobiDB-lite"/>
    </source>
</evidence>
<feature type="compositionally biased region" description="Basic and acidic residues" evidence="6">
    <location>
        <begin position="508"/>
        <end position="517"/>
    </location>
</feature>
<dbReference type="GO" id="GO:0016020">
    <property type="term" value="C:membrane"/>
    <property type="evidence" value="ECO:0007669"/>
    <property type="project" value="UniProtKB-SubCell"/>
</dbReference>
<dbReference type="Gene3D" id="1.20.1250.20">
    <property type="entry name" value="MFS general substrate transporter like domains"/>
    <property type="match status" value="1"/>
</dbReference>
<sequence>MKAFRSFKADWGQATPWFAYCIITFTVSDLIFGIDSSIFGALQALPSWTSQFGTNVNGVYKLTTYRQAIVNSITYLGRLVGTVTFEPIVERFGYKKLFWAIAFIQFVVVIVQITAKEWIQFTAGRVLSYVLVGWIESAAPTYAAEIAPMSLRGFAAGLVTPVNTVGAVWGAAMCRAYATETRKIGWMVPVGAQMIPAVLLIVLLPMSIESPRWLVLKGRKEEALRGLRKLRTKEHAAAGLCKAELEVIEQAIEYDVQNNTARWADLSKGSYVRRSFYVIIFFFFYQCTGNSFYAAFLVSIGLGAKSFTYNIIVQCMGAVGAFIAIFTTDIVGRRPLCILGSALLILWDCLIAGLGGSSTHTTSANNVVVASFVLKIWSTKLSWATHAYMMSAELGGPRMRKKLMMVGTTADLIFAWIVSFCSPYIMNKPYGGIGGKIGYIWGGVAVLALVFAVLFLPELKGRSLEEMDELSSRFRWGWQYSSFKTTGVGARMAQVEMAKVEGVQTDTKLNDGSDDKASALSIQSL</sequence>
<dbReference type="InterPro" id="IPR050360">
    <property type="entry name" value="MFS_Sugar_Transporters"/>
</dbReference>
<feature type="transmembrane region" description="Helical" evidence="7">
    <location>
        <begin position="184"/>
        <end position="204"/>
    </location>
</feature>
<proteinExistence type="inferred from homology"/>
<feature type="transmembrane region" description="Helical" evidence="7">
    <location>
        <begin position="307"/>
        <end position="326"/>
    </location>
</feature>
<evidence type="ECO:0000313" key="9">
    <source>
        <dbReference type="EMBL" id="OCF25689.1"/>
    </source>
</evidence>
<feature type="transmembrane region" description="Helical" evidence="7">
    <location>
        <begin position="17"/>
        <end position="42"/>
    </location>
</feature>
<keyword evidence="4 7" id="KW-1133">Transmembrane helix</keyword>
<dbReference type="PANTHER" id="PTHR48022:SF77">
    <property type="entry name" value="MAJOR FACILITATOR SUPERFAMILY (MFS) PROFILE DOMAIN-CONTAINING PROTEIN"/>
    <property type="match status" value="1"/>
</dbReference>
<dbReference type="PROSITE" id="PS50850">
    <property type="entry name" value="MFS"/>
    <property type="match status" value="1"/>
</dbReference>
<dbReference type="InterPro" id="IPR005828">
    <property type="entry name" value="MFS_sugar_transport-like"/>
</dbReference>
<dbReference type="InterPro" id="IPR020846">
    <property type="entry name" value="MFS_dom"/>
</dbReference>
<evidence type="ECO:0000256" key="7">
    <source>
        <dbReference type="SAM" id="Phobius"/>
    </source>
</evidence>
<feature type="transmembrane region" description="Helical" evidence="7">
    <location>
        <begin position="338"/>
        <end position="357"/>
    </location>
</feature>
<organism evidence="9">
    <name type="scientific">Kwoniella bestiolae CBS 10118</name>
    <dbReference type="NCBI Taxonomy" id="1296100"/>
    <lineage>
        <taxon>Eukaryota</taxon>
        <taxon>Fungi</taxon>
        <taxon>Dikarya</taxon>
        <taxon>Basidiomycota</taxon>
        <taxon>Agaricomycotina</taxon>
        <taxon>Tremellomycetes</taxon>
        <taxon>Tremellales</taxon>
        <taxon>Cryptococcaceae</taxon>
        <taxon>Kwoniella</taxon>
    </lineage>
</organism>
<feature type="transmembrane region" description="Helical" evidence="7">
    <location>
        <begin position="97"/>
        <end position="114"/>
    </location>
</feature>
<dbReference type="EMBL" id="KI894021">
    <property type="protein sequence ID" value="OCF25689.1"/>
    <property type="molecule type" value="Genomic_DNA"/>
</dbReference>
<dbReference type="Pfam" id="PF00083">
    <property type="entry name" value="Sugar_tr"/>
    <property type="match status" value="1"/>
</dbReference>
<comment type="subcellular location">
    <subcellularLocation>
        <location evidence="1">Membrane</location>
        <topology evidence="1">Multi-pass membrane protein</topology>
    </subcellularLocation>
</comment>
<keyword evidence="5 7" id="KW-0472">Membrane</keyword>
<evidence type="ECO:0000256" key="2">
    <source>
        <dbReference type="ARBA" id="ARBA00010992"/>
    </source>
</evidence>
<evidence type="ECO:0000256" key="5">
    <source>
        <dbReference type="ARBA" id="ARBA00023136"/>
    </source>
</evidence>
<feature type="transmembrane region" description="Helical" evidence="7">
    <location>
        <begin position="363"/>
        <end position="383"/>
    </location>
</feature>
<name>A0A1B9G3S5_9TREE</name>
<protein>
    <recommendedName>
        <fullName evidence="8">Major facilitator superfamily (MFS) profile domain-containing protein</fullName>
    </recommendedName>
</protein>
<dbReference type="AlphaFoldDB" id="A0A1B9G3S5"/>
<reference evidence="9" key="2">
    <citation type="submission" date="2014-01" db="EMBL/GenBank/DDBJ databases">
        <title>Evolution of pathogenesis and genome organization in the Tremellales.</title>
        <authorList>
            <person name="Cuomo C."/>
            <person name="Litvintseva A."/>
            <person name="Heitman J."/>
            <person name="Chen Y."/>
            <person name="Sun S."/>
            <person name="Springer D."/>
            <person name="Dromer F."/>
            <person name="Young S."/>
            <person name="Zeng Q."/>
            <person name="Chapman S."/>
            <person name="Gujja S."/>
            <person name="Saif S."/>
            <person name="Birren B."/>
        </authorList>
    </citation>
    <scope>NUCLEOTIDE SEQUENCE</scope>
    <source>
        <strain evidence="9">CBS 10118</strain>
    </source>
</reference>
<keyword evidence="3 7" id="KW-0812">Transmembrane</keyword>
<feature type="transmembrane region" description="Helical" evidence="7">
    <location>
        <begin position="438"/>
        <end position="457"/>
    </location>
</feature>
<feature type="transmembrane region" description="Helical" evidence="7">
    <location>
        <begin position="403"/>
        <end position="426"/>
    </location>
</feature>
<comment type="similarity">
    <text evidence="2">Belongs to the major facilitator superfamily. Sugar transporter (TC 2.A.1.1) family.</text>
</comment>
<evidence type="ECO:0000256" key="4">
    <source>
        <dbReference type="ARBA" id="ARBA00022989"/>
    </source>
</evidence>
<evidence type="ECO:0000256" key="3">
    <source>
        <dbReference type="ARBA" id="ARBA00022692"/>
    </source>
</evidence>
<feature type="domain" description="Major facilitator superfamily (MFS) profile" evidence="8">
    <location>
        <begin position="21"/>
        <end position="460"/>
    </location>
</feature>
<accession>A0A1B9G3S5</accession>
<dbReference type="InterPro" id="IPR036259">
    <property type="entry name" value="MFS_trans_sf"/>
</dbReference>
<dbReference type="VEuPathDB" id="FungiDB:I302_05513"/>
<feature type="transmembrane region" description="Helical" evidence="7">
    <location>
        <begin position="156"/>
        <end position="178"/>
    </location>
</feature>
<reference evidence="9" key="1">
    <citation type="submission" date="2013-07" db="EMBL/GenBank/DDBJ databases">
        <title>The Genome Sequence of Cryptococcus bestiolae CBS10118.</title>
        <authorList>
            <consortium name="The Broad Institute Genome Sequencing Platform"/>
            <person name="Cuomo C."/>
            <person name="Litvintseva A."/>
            <person name="Chen Y."/>
            <person name="Heitman J."/>
            <person name="Sun S."/>
            <person name="Springer D."/>
            <person name="Dromer F."/>
            <person name="Young S.K."/>
            <person name="Zeng Q."/>
            <person name="Gargeya S."/>
            <person name="Fitzgerald M."/>
            <person name="Abouelleil A."/>
            <person name="Alvarado L."/>
            <person name="Berlin A.M."/>
            <person name="Chapman S.B."/>
            <person name="Dewar J."/>
            <person name="Goldberg J."/>
            <person name="Griggs A."/>
            <person name="Gujja S."/>
            <person name="Hansen M."/>
            <person name="Howarth C."/>
            <person name="Imamovic A."/>
            <person name="Larimer J."/>
            <person name="McCowan C."/>
            <person name="Murphy C."/>
            <person name="Pearson M."/>
            <person name="Priest M."/>
            <person name="Roberts A."/>
            <person name="Saif S."/>
            <person name="Shea T."/>
            <person name="Sykes S."/>
            <person name="Wortman J."/>
            <person name="Nusbaum C."/>
            <person name="Birren B."/>
        </authorList>
    </citation>
    <scope>NUCLEOTIDE SEQUENCE [LARGE SCALE GENOMIC DNA]</scope>
    <source>
        <strain evidence="9">CBS 10118</strain>
    </source>
</reference>
<dbReference type="SUPFAM" id="SSF103473">
    <property type="entry name" value="MFS general substrate transporter"/>
    <property type="match status" value="1"/>
</dbReference>